<name>A0ABV8A1W8_9DEIO</name>
<dbReference type="SUPFAM" id="SSF48452">
    <property type="entry name" value="TPR-like"/>
    <property type="match status" value="1"/>
</dbReference>
<feature type="compositionally biased region" description="Pro residues" evidence="6">
    <location>
        <begin position="57"/>
        <end position="77"/>
    </location>
</feature>
<keyword evidence="4" id="KW-0802">TPR repeat</keyword>
<keyword evidence="9" id="KW-1185">Reference proteome</keyword>
<dbReference type="EMBL" id="JBHRZF010000005">
    <property type="protein sequence ID" value="MFC3859246.1"/>
    <property type="molecule type" value="Genomic_DNA"/>
</dbReference>
<feature type="repeat" description="TPR" evidence="4">
    <location>
        <begin position="125"/>
        <end position="158"/>
    </location>
</feature>
<dbReference type="PANTHER" id="PTHR40079:SF4">
    <property type="entry name" value="GH26 DOMAIN-CONTAINING PROTEIN-RELATED"/>
    <property type="match status" value="1"/>
</dbReference>
<dbReference type="Gene3D" id="1.25.40.10">
    <property type="entry name" value="Tetratricopeptide repeat domain"/>
    <property type="match status" value="1"/>
</dbReference>
<evidence type="ECO:0000256" key="6">
    <source>
        <dbReference type="SAM" id="MobiDB-lite"/>
    </source>
</evidence>
<comment type="similarity">
    <text evidence="1 5">Belongs to the glycosyl hydrolase 26 family.</text>
</comment>
<dbReference type="PROSITE" id="PS50005">
    <property type="entry name" value="TPR"/>
    <property type="match status" value="1"/>
</dbReference>
<feature type="compositionally biased region" description="Low complexity" evidence="6">
    <location>
        <begin position="87"/>
        <end position="101"/>
    </location>
</feature>
<dbReference type="InterPro" id="IPR000805">
    <property type="entry name" value="Glyco_hydro_26"/>
</dbReference>
<feature type="active site" description="Proton donor" evidence="5">
    <location>
        <position position="337"/>
    </location>
</feature>
<evidence type="ECO:0000256" key="5">
    <source>
        <dbReference type="PROSITE-ProRule" id="PRU01100"/>
    </source>
</evidence>
<dbReference type="SUPFAM" id="SSF51445">
    <property type="entry name" value="(Trans)glycosidases"/>
    <property type="match status" value="1"/>
</dbReference>
<proteinExistence type="inferred from homology"/>
<dbReference type="InterPro" id="IPR017853">
    <property type="entry name" value="GH"/>
</dbReference>
<dbReference type="PANTHER" id="PTHR40079">
    <property type="entry name" value="MANNAN ENDO-1,4-BETA-MANNOSIDASE E-RELATED"/>
    <property type="match status" value="1"/>
</dbReference>
<feature type="region of interest" description="Disordered" evidence="6">
    <location>
        <begin position="32"/>
        <end position="111"/>
    </location>
</feature>
<dbReference type="Proteomes" id="UP001595748">
    <property type="component" value="Unassembled WGS sequence"/>
</dbReference>
<keyword evidence="2 5" id="KW-0378">Hydrolase</keyword>
<dbReference type="InterPro" id="IPR022790">
    <property type="entry name" value="GH26_dom"/>
</dbReference>
<evidence type="ECO:0000259" key="7">
    <source>
        <dbReference type="PROSITE" id="PS51764"/>
    </source>
</evidence>
<dbReference type="InterPro" id="IPR019734">
    <property type="entry name" value="TPR_rpt"/>
</dbReference>
<dbReference type="Gene3D" id="3.20.20.80">
    <property type="entry name" value="Glycosidases"/>
    <property type="match status" value="1"/>
</dbReference>
<evidence type="ECO:0000256" key="4">
    <source>
        <dbReference type="PROSITE-ProRule" id="PRU00339"/>
    </source>
</evidence>
<reference evidence="9" key="1">
    <citation type="journal article" date="2019" name="Int. J. Syst. Evol. Microbiol.">
        <title>The Global Catalogue of Microorganisms (GCM) 10K type strain sequencing project: providing services to taxonomists for standard genome sequencing and annotation.</title>
        <authorList>
            <consortium name="The Broad Institute Genomics Platform"/>
            <consortium name="The Broad Institute Genome Sequencing Center for Infectious Disease"/>
            <person name="Wu L."/>
            <person name="Ma J."/>
        </authorList>
    </citation>
    <scope>NUCLEOTIDE SEQUENCE [LARGE SCALE GENOMIC DNA]</scope>
    <source>
        <strain evidence="9">CCTCC AB 2013263</strain>
    </source>
</reference>
<dbReference type="InterPro" id="IPR011990">
    <property type="entry name" value="TPR-like_helical_dom_sf"/>
</dbReference>
<feature type="domain" description="GH26" evidence="7">
    <location>
        <begin position="218"/>
        <end position="498"/>
    </location>
</feature>
<comment type="caution">
    <text evidence="8">The sequence shown here is derived from an EMBL/GenBank/DDBJ whole genome shotgun (WGS) entry which is preliminary data.</text>
</comment>
<accession>A0ABV8A1W8</accession>
<dbReference type="RefSeq" id="WP_380075412.1">
    <property type="nucleotide sequence ID" value="NZ_JBHRZF010000005.1"/>
</dbReference>
<feature type="active site" description="Nucleophile" evidence="5">
    <location>
        <position position="441"/>
    </location>
</feature>
<protein>
    <recommendedName>
        <fullName evidence="7">GH26 domain-containing protein</fullName>
    </recommendedName>
</protein>
<evidence type="ECO:0000313" key="9">
    <source>
        <dbReference type="Proteomes" id="UP001595748"/>
    </source>
</evidence>
<evidence type="ECO:0000256" key="2">
    <source>
        <dbReference type="ARBA" id="ARBA00022801"/>
    </source>
</evidence>
<dbReference type="PROSITE" id="PS51764">
    <property type="entry name" value="GH26"/>
    <property type="match status" value="1"/>
</dbReference>
<organism evidence="8 9">
    <name type="scientific">Deinococcus antarcticus</name>
    <dbReference type="NCBI Taxonomy" id="1298767"/>
    <lineage>
        <taxon>Bacteria</taxon>
        <taxon>Thermotogati</taxon>
        <taxon>Deinococcota</taxon>
        <taxon>Deinococci</taxon>
        <taxon>Deinococcales</taxon>
        <taxon>Deinococcaceae</taxon>
        <taxon>Deinococcus</taxon>
    </lineage>
</organism>
<evidence type="ECO:0000256" key="1">
    <source>
        <dbReference type="ARBA" id="ARBA00007754"/>
    </source>
</evidence>
<gene>
    <name evidence="8" type="ORF">ACFOPQ_00475</name>
</gene>
<evidence type="ECO:0000256" key="3">
    <source>
        <dbReference type="ARBA" id="ARBA00023295"/>
    </source>
</evidence>
<sequence>MKKTGSLLLVVALLLGGGAGYVAFQQSGQTGVVQPPGDAYGQLGAGKESSGSERTPAAPPQPEPVRPPQQKTPPASPEQPARTPLEPQAKAPRAQAPRGQPVSAVLPKQAESNDVRFTAPLPAHADGWYALGVRAREGGDHRKAAKAFAQAAAMNPSAANWRALADEYVTLRQFNEATRAYDRAAAKYRAGGDDLTARALEYRSAPYRQTLELMAVVPKAGGTQAKLAKFEPPRGVLLGIHVGGAGVVGAWGKPPQMAAPMKPFAVAFRYWKFTTSGDDALVFPGRFARAARASGMALHLALEPGMPLGQISDGIIKRFAQQAKTADLPIFVRFASEMNDPHNDWARDPALYRKTFRRVADILHQDAPNVAMVWMPMPGDLNVIQEYYPGPDAVDWAGLSLYSVPFENGDLTRSRLQAHPLEVIDGFYRRYAPRHPIQLSEYASSNRSGASPQQDFSAYAAQQLREVYWGAWLKYPRLKNINWLDIDMHTDPLVRQGQVERRNDYRLFSNPAKWKAFTELRQQDAFYQSFRQSQCRTCSVNTARPFPLSVPAGQDISGVLWVQAAQPVQKVIVALDGFTVNTGATLPYAFNIRPTAGKHRLQAWVLDGTNRILNETETVFVAK</sequence>
<keyword evidence="3 5" id="KW-0326">Glycosidase</keyword>
<evidence type="ECO:0000313" key="8">
    <source>
        <dbReference type="EMBL" id="MFC3859246.1"/>
    </source>
</evidence>